<dbReference type="Gene3D" id="1.20.120.450">
    <property type="entry name" value="dinb family like domain"/>
    <property type="match status" value="1"/>
</dbReference>
<dbReference type="NCBIfam" id="TIGR03083">
    <property type="entry name" value="maleylpyruvate isomerase family mycothiol-dependent enzyme"/>
    <property type="match status" value="1"/>
</dbReference>
<protein>
    <recommendedName>
        <fullName evidence="1">Mycothiol-dependent maleylpyruvate isomerase metal-binding domain-containing protein</fullName>
    </recommendedName>
</protein>
<dbReference type="EMBL" id="BOOF01000024">
    <property type="protein sequence ID" value="GIH63327.1"/>
    <property type="molecule type" value="Genomic_DNA"/>
</dbReference>
<dbReference type="InterPro" id="IPR034660">
    <property type="entry name" value="DinB/YfiT-like"/>
</dbReference>
<sequence>MDADAVRDAIANERMSLCDLLEELDDAEWATPSLCAGWTVKDVVAHLTTTTRTTVLDMVAGMARARGDFHRMTDRRARTRARRSTPADLIAQLRGSATSPRRMPGSGPLDPLVDLLVHGQDIARPLHRDRPLPAGPAVAALTYVAGNRFYDAPARLADLHLVATDVDWTSGSGQEISGAAGDLLLIATGRPAGLAGLSGPGTDVLTARMQGPAPRPGR</sequence>
<gene>
    <name evidence="2" type="ORF">Msi02_41440</name>
</gene>
<dbReference type="SUPFAM" id="SSF109854">
    <property type="entry name" value="DinB/YfiT-like putative metalloenzymes"/>
    <property type="match status" value="1"/>
</dbReference>
<organism evidence="2 3">
    <name type="scientific">Microbispora siamensis</name>
    <dbReference type="NCBI Taxonomy" id="564413"/>
    <lineage>
        <taxon>Bacteria</taxon>
        <taxon>Bacillati</taxon>
        <taxon>Actinomycetota</taxon>
        <taxon>Actinomycetes</taxon>
        <taxon>Streptosporangiales</taxon>
        <taxon>Streptosporangiaceae</taxon>
        <taxon>Microbispora</taxon>
    </lineage>
</organism>
<proteinExistence type="predicted"/>
<dbReference type="Pfam" id="PF11716">
    <property type="entry name" value="MDMPI_N"/>
    <property type="match status" value="1"/>
</dbReference>
<feature type="domain" description="Mycothiol-dependent maleylpyruvate isomerase metal-binding" evidence="1">
    <location>
        <begin position="15"/>
        <end position="105"/>
    </location>
</feature>
<dbReference type="Proteomes" id="UP000660454">
    <property type="component" value="Unassembled WGS sequence"/>
</dbReference>
<comment type="caution">
    <text evidence="2">The sequence shown here is derived from an EMBL/GenBank/DDBJ whole genome shotgun (WGS) entry which is preliminary data.</text>
</comment>
<evidence type="ECO:0000313" key="2">
    <source>
        <dbReference type="EMBL" id="GIH63327.1"/>
    </source>
</evidence>
<evidence type="ECO:0000313" key="3">
    <source>
        <dbReference type="Proteomes" id="UP000660454"/>
    </source>
</evidence>
<dbReference type="InterPro" id="IPR024344">
    <property type="entry name" value="MDMPI_metal-binding"/>
</dbReference>
<evidence type="ECO:0000259" key="1">
    <source>
        <dbReference type="Pfam" id="PF11716"/>
    </source>
</evidence>
<accession>A0ABQ4GPI9</accession>
<keyword evidence="3" id="KW-1185">Reference proteome</keyword>
<dbReference type="RefSeq" id="WP_204049821.1">
    <property type="nucleotide sequence ID" value="NZ_BOOF01000024.1"/>
</dbReference>
<dbReference type="InterPro" id="IPR017517">
    <property type="entry name" value="Maleyloyr_isom"/>
</dbReference>
<name>A0ABQ4GPI9_9ACTN</name>
<reference evidence="2 3" key="1">
    <citation type="submission" date="2021-01" db="EMBL/GenBank/DDBJ databases">
        <title>Whole genome shotgun sequence of Microbispora siamensis NBRC 104113.</title>
        <authorList>
            <person name="Komaki H."/>
            <person name="Tamura T."/>
        </authorList>
    </citation>
    <scope>NUCLEOTIDE SEQUENCE [LARGE SCALE GENOMIC DNA]</scope>
    <source>
        <strain evidence="2 3">NBRC 104113</strain>
    </source>
</reference>